<dbReference type="PROSITE" id="PS51257">
    <property type="entry name" value="PROKAR_LIPOPROTEIN"/>
    <property type="match status" value="1"/>
</dbReference>
<dbReference type="AlphaFoldDB" id="A0A1V4QFY1"/>
<dbReference type="Proteomes" id="UP000191663">
    <property type="component" value="Unassembled WGS sequence"/>
</dbReference>
<evidence type="ECO:0000313" key="2">
    <source>
        <dbReference type="Proteomes" id="UP000191663"/>
    </source>
</evidence>
<protein>
    <recommendedName>
        <fullName evidence="3">Lipoprotein</fullName>
    </recommendedName>
</protein>
<reference evidence="2" key="1">
    <citation type="submission" date="2017-01" db="EMBL/GenBank/DDBJ databases">
        <title>Novel pathways for hydrocarbon cycling and metabolic interdependencies in hydrothermal sediment communities.</title>
        <authorList>
            <person name="Dombrowski N."/>
            <person name="Seitz K."/>
            <person name="Teske A."/>
            <person name="Baker B."/>
        </authorList>
    </citation>
    <scope>NUCLEOTIDE SEQUENCE [LARGE SCALE GENOMIC DNA]</scope>
</reference>
<gene>
    <name evidence="1" type="ORF">BXT86_04750</name>
</gene>
<evidence type="ECO:0000313" key="1">
    <source>
        <dbReference type="EMBL" id="OPX17765.1"/>
    </source>
</evidence>
<accession>A0A1V4QFY1</accession>
<dbReference type="EMBL" id="MUKB01000080">
    <property type="protein sequence ID" value="OPX17765.1"/>
    <property type="molecule type" value="Genomic_DNA"/>
</dbReference>
<name>A0A1V4QFY1_UNCW3</name>
<evidence type="ECO:0008006" key="3">
    <source>
        <dbReference type="Google" id="ProtNLM"/>
    </source>
</evidence>
<proteinExistence type="predicted"/>
<sequence length="156" mass="17723">MFLKILVVMVSIVIAGCMLFRPSISVDRLLSAPEQIEIDGRNYILETHLWRDFMPVSPPDGKPLIALIRITATDSLEFPPSIDARLLWVIKSPQEVWETKFSEEARSTCSRYQLEKVARKGPKWGPGIEVDVVVKIVDGENEYLLRASNQVILRTD</sequence>
<comment type="caution">
    <text evidence="1">The sequence shown here is derived from an EMBL/GenBank/DDBJ whole genome shotgun (WGS) entry which is preliminary data.</text>
</comment>
<organism evidence="1 2">
    <name type="scientific">candidate division WOR-3 bacterium 4484_100</name>
    <dbReference type="NCBI Taxonomy" id="1936077"/>
    <lineage>
        <taxon>Bacteria</taxon>
        <taxon>Bacteria division WOR-3</taxon>
    </lineage>
</organism>